<proteinExistence type="predicted"/>
<keyword evidence="7" id="KW-1185">Reference proteome</keyword>
<accession>A0A9P4JKR7</accession>
<dbReference type="PANTHER" id="PTHR35371:SF1">
    <property type="entry name" value="BLR7753 PROTEIN"/>
    <property type="match status" value="1"/>
</dbReference>
<organism evidence="6 7">
    <name type="scientific">Delitschia confertaspora ATCC 74209</name>
    <dbReference type="NCBI Taxonomy" id="1513339"/>
    <lineage>
        <taxon>Eukaryota</taxon>
        <taxon>Fungi</taxon>
        <taxon>Dikarya</taxon>
        <taxon>Ascomycota</taxon>
        <taxon>Pezizomycotina</taxon>
        <taxon>Dothideomycetes</taxon>
        <taxon>Pleosporomycetidae</taxon>
        <taxon>Pleosporales</taxon>
        <taxon>Delitschiaceae</taxon>
        <taxon>Delitschia</taxon>
    </lineage>
</organism>
<dbReference type="Gene3D" id="1.20.120.550">
    <property type="entry name" value="Membrane associated eicosanoid/glutathione metabolism-like domain"/>
    <property type="match status" value="1"/>
</dbReference>
<dbReference type="Pfam" id="PF01124">
    <property type="entry name" value="MAPEG"/>
    <property type="match status" value="1"/>
</dbReference>
<dbReference type="SUPFAM" id="SSF161084">
    <property type="entry name" value="MAPEG domain-like"/>
    <property type="match status" value="1"/>
</dbReference>
<evidence type="ECO:0000313" key="7">
    <source>
        <dbReference type="Proteomes" id="UP000799536"/>
    </source>
</evidence>
<feature type="transmembrane region" description="Helical" evidence="5">
    <location>
        <begin position="6"/>
        <end position="25"/>
    </location>
</feature>
<evidence type="ECO:0000256" key="5">
    <source>
        <dbReference type="SAM" id="Phobius"/>
    </source>
</evidence>
<dbReference type="EMBL" id="ML994106">
    <property type="protein sequence ID" value="KAF2198949.1"/>
    <property type="molecule type" value="Genomic_DNA"/>
</dbReference>
<dbReference type="OrthoDB" id="2122304at2759"/>
<dbReference type="InterPro" id="IPR001129">
    <property type="entry name" value="Membr-assoc_MAPEG"/>
</dbReference>
<evidence type="ECO:0000256" key="1">
    <source>
        <dbReference type="ARBA" id="ARBA00004370"/>
    </source>
</evidence>
<protein>
    <submittedName>
        <fullName evidence="6">Uncharacterized protein</fullName>
    </submittedName>
</protein>
<name>A0A9P4JKR7_9PLEO</name>
<comment type="caution">
    <text evidence="6">The sequence shown here is derived from an EMBL/GenBank/DDBJ whole genome shotgun (WGS) entry which is preliminary data.</text>
</comment>
<keyword evidence="3 5" id="KW-1133">Transmembrane helix</keyword>
<evidence type="ECO:0000256" key="4">
    <source>
        <dbReference type="ARBA" id="ARBA00023136"/>
    </source>
</evidence>
<dbReference type="PANTHER" id="PTHR35371">
    <property type="entry name" value="INNER MEMBRANE PROTEIN"/>
    <property type="match status" value="1"/>
</dbReference>
<dbReference type="Proteomes" id="UP000799536">
    <property type="component" value="Unassembled WGS sequence"/>
</dbReference>
<gene>
    <name evidence="6" type="ORF">GQ43DRAFT_377403</name>
</gene>
<keyword evidence="2 5" id="KW-0812">Transmembrane</keyword>
<comment type="subcellular location">
    <subcellularLocation>
        <location evidence="1">Membrane</location>
    </subcellularLocation>
</comment>
<dbReference type="InterPro" id="IPR023352">
    <property type="entry name" value="MAPEG-like_dom_sf"/>
</dbReference>
<keyword evidence="4 5" id="KW-0472">Membrane</keyword>
<dbReference type="AlphaFoldDB" id="A0A9P4JKR7"/>
<evidence type="ECO:0000313" key="6">
    <source>
        <dbReference type="EMBL" id="KAF2198949.1"/>
    </source>
</evidence>
<reference evidence="6" key="1">
    <citation type="journal article" date="2020" name="Stud. Mycol.">
        <title>101 Dothideomycetes genomes: a test case for predicting lifestyles and emergence of pathogens.</title>
        <authorList>
            <person name="Haridas S."/>
            <person name="Albert R."/>
            <person name="Binder M."/>
            <person name="Bloem J."/>
            <person name="Labutti K."/>
            <person name="Salamov A."/>
            <person name="Andreopoulos B."/>
            <person name="Baker S."/>
            <person name="Barry K."/>
            <person name="Bills G."/>
            <person name="Bluhm B."/>
            <person name="Cannon C."/>
            <person name="Castanera R."/>
            <person name="Culley D."/>
            <person name="Daum C."/>
            <person name="Ezra D."/>
            <person name="Gonzalez J."/>
            <person name="Henrissat B."/>
            <person name="Kuo A."/>
            <person name="Liang C."/>
            <person name="Lipzen A."/>
            <person name="Lutzoni F."/>
            <person name="Magnuson J."/>
            <person name="Mondo S."/>
            <person name="Nolan M."/>
            <person name="Ohm R."/>
            <person name="Pangilinan J."/>
            <person name="Park H.-J."/>
            <person name="Ramirez L."/>
            <person name="Alfaro M."/>
            <person name="Sun H."/>
            <person name="Tritt A."/>
            <person name="Yoshinaga Y."/>
            <person name="Zwiers L.-H."/>
            <person name="Turgeon B."/>
            <person name="Goodwin S."/>
            <person name="Spatafora J."/>
            <person name="Crous P."/>
            <person name="Grigoriev I."/>
        </authorList>
    </citation>
    <scope>NUCLEOTIDE SEQUENCE</scope>
    <source>
        <strain evidence="6">ATCC 74209</strain>
    </source>
</reference>
<evidence type="ECO:0000256" key="3">
    <source>
        <dbReference type="ARBA" id="ARBA00022989"/>
    </source>
</evidence>
<sequence length="152" mass="17136">MSVNYSLFGVPVYWLYALAPHMYGVNIIKKARNGKWDNTNPRGGNAASDIQKSVPKDVFARYERCEGAHKNSMENAPFFMCAMLVGNVVGLPANTMNTAAAAYMGLRIAHTLLYINVTSQKYSYLRTLVYTISTIVLQRLFFQAAWKLAYDY</sequence>
<feature type="transmembrane region" description="Helical" evidence="5">
    <location>
        <begin position="127"/>
        <end position="146"/>
    </location>
</feature>
<evidence type="ECO:0000256" key="2">
    <source>
        <dbReference type="ARBA" id="ARBA00022692"/>
    </source>
</evidence>
<dbReference type="GO" id="GO:0016020">
    <property type="term" value="C:membrane"/>
    <property type="evidence" value="ECO:0007669"/>
    <property type="project" value="UniProtKB-SubCell"/>
</dbReference>